<evidence type="ECO:0000256" key="2">
    <source>
        <dbReference type="ARBA" id="ARBA00010072"/>
    </source>
</evidence>
<evidence type="ECO:0000256" key="1">
    <source>
        <dbReference type="ARBA" id="ARBA00004429"/>
    </source>
</evidence>
<keyword evidence="7 9" id="KW-1133">Transmembrane helix</keyword>
<dbReference type="InterPro" id="IPR035906">
    <property type="entry name" value="MetI-like_sf"/>
</dbReference>
<evidence type="ECO:0000256" key="8">
    <source>
        <dbReference type="ARBA" id="ARBA00023136"/>
    </source>
</evidence>
<feature type="transmembrane region" description="Helical" evidence="9">
    <location>
        <begin position="191"/>
        <end position="214"/>
    </location>
</feature>
<evidence type="ECO:0000256" key="5">
    <source>
        <dbReference type="ARBA" id="ARBA00022692"/>
    </source>
</evidence>
<dbReference type="AlphaFoldDB" id="A0A7W4KEE9"/>
<comment type="caution">
    <text evidence="11">The sequence shown here is derived from an EMBL/GenBank/DDBJ whole genome shotgun (WGS) entry which is preliminary data.</text>
</comment>
<evidence type="ECO:0000256" key="7">
    <source>
        <dbReference type="ARBA" id="ARBA00022989"/>
    </source>
</evidence>
<dbReference type="NCBIfam" id="TIGR01726">
    <property type="entry name" value="HEQRo_perm_3TM"/>
    <property type="match status" value="1"/>
</dbReference>
<feature type="transmembrane region" description="Helical" evidence="9">
    <location>
        <begin position="20"/>
        <end position="45"/>
    </location>
</feature>
<accession>A0A7W4KEE9</accession>
<dbReference type="SUPFAM" id="SSF161098">
    <property type="entry name" value="MetI-like"/>
    <property type="match status" value="1"/>
</dbReference>
<dbReference type="Gene3D" id="1.10.3720.10">
    <property type="entry name" value="MetI-like"/>
    <property type="match status" value="1"/>
</dbReference>
<name>A0A7W4KEE9_9PROT</name>
<dbReference type="GO" id="GO:0043190">
    <property type="term" value="C:ATP-binding cassette (ABC) transporter complex"/>
    <property type="evidence" value="ECO:0007669"/>
    <property type="project" value="InterPro"/>
</dbReference>
<proteinExistence type="inferred from homology"/>
<reference evidence="11 12" key="1">
    <citation type="submission" date="2020-04" db="EMBL/GenBank/DDBJ databases">
        <title>Description of novel Gluconacetobacter.</title>
        <authorList>
            <person name="Sombolestani A."/>
        </authorList>
    </citation>
    <scope>NUCLEOTIDE SEQUENCE [LARGE SCALE GENOMIC DNA]</scope>
    <source>
        <strain evidence="11 12">LMG 27800</strain>
    </source>
</reference>
<keyword evidence="5 9" id="KW-0812">Transmembrane</keyword>
<evidence type="ECO:0000259" key="10">
    <source>
        <dbReference type="PROSITE" id="PS50928"/>
    </source>
</evidence>
<keyword evidence="12" id="KW-1185">Reference proteome</keyword>
<protein>
    <submittedName>
        <fullName evidence="11">Amino acid ABC transporter permease</fullName>
    </submittedName>
</protein>
<comment type="subcellular location">
    <subcellularLocation>
        <location evidence="1">Cell inner membrane</location>
        <topology evidence="1">Multi-pass membrane protein</topology>
    </subcellularLocation>
    <subcellularLocation>
        <location evidence="9">Cell membrane</location>
        <topology evidence="9">Multi-pass membrane protein</topology>
    </subcellularLocation>
</comment>
<organism evidence="11 12">
    <name type="scientific">Gluconacetobacter takamatsuzukensis</name>
    <dbReference type="NCBI Taxonomy" id="1286190"/>
    <lineage>
        <taxon>Bacteria</taxon>
        <taxon>Pseudomonadati</taxon>
        <taxon>Pseudomonadota</taxon>
        <taxon>Alphaproteobacteria</taxon>
        <taxon>Acetobacterales</taxon>
        <taxon>Acetobacteraceae</taxon>
        <taxon>Gluconacetobacter</taxon>
    </lineage>
</organism>
<dbReference type="Pfam" id="PF00528">
    <property type="entry name" value="BPD_transp_1"/>
    <property type="match status" value="1"/>
</dbReference>
<gene>
    <name evidence="11" type="ORF">HLH27_10260</name>
</gene>
<dbReference type="Proteomes" id="UP000540556">
    <property type="component" value="Unassembled WGS sequence"/>
</dbReference>
<keyword evidence="3 9" id="KW-0813">Transport</keyword>
<dbReference type="PANTHER" id="PTHR30614">
    <property type="entry name" value="MEMBRANE COMPONENT OF AMINO ACID ABC TRANSPORTER"/>
    <property type="match status" value="1"/>
</dbReference>
<evidence type="ECO:0000313" key="11">
    <source>
        <dbReference type="EMBL" id="MBB2205398.1"/>
    </source>
</evidence>
<evidence type="ECO:0000313" key="12">
    <source>
        <dbReference type="Proteomes" id="UP000540556"/>
    </source>
</evidence>
<evidence type="ECO:0000256" key="4">
    <source>
        <dbReference type="ARBA" id="ARBA00022475"/>
    </source>
</evidence>
<dbReference type="PANTHER" id="PTHR30614:SF0">
    <property type="entry name" value="L-CYSTINE TRANSPORT SYSTEM PERMEASE PROTEIN TCYL"/>
    <property type="match status" value="1"/>
</dbReference>
<dbReference type="RefSeq" id="WP_182949934.1">
    <property type="nucleotide sequence ID" value="NZ_JABEQK010000007.1"/>
</dbReference>
<feature type="transmembrane region" description="Helical" evidence="9">
    <location>
        <begin position="148"/>
        <end position="171"/>
    </location>
</feature>
<dbReference type="InterPro" id="IPR010065">
    <property type="entry name" value="AA_ABC_transptr_permease_3TM"/>
</dbReference>
<feature type="domain" description="ABC transmembrane type-1" evidence="10">
    <location>
        <begin position="22"/>
        <end position="207"/>
    </location>
</feature>
<dbReference type="InterPro" id="IPR000515">
    <property type="entry name" value="MetI-like"/>
</dbReference>
<dbReference type="PROSITE" id="PS50928">
    <property type="entry name" value="ABC_TM1"/>
    <property type="match status" value="1"/>
</dbReference>
<keyword evidence="4" id="KW-1003">Cell membrane</keyword>
<comment type="similarity">
    <text evidence="2">Belongs to the binding-protein-dependent transport system permease family. HisMQ subfamily.</text>
</comment>
<dbReference type="GO" id="GO:0015184">
    <property type="term" value="F:L-cystine transmembrane transporter activity"/>
    <property type="evidence" value="ECO:0007669"/>
    <property type="project" value="TreeGrafter"/>
</dbReference>
<evidence type="ECO:0000256" key="9">
    <source>
        <dbReference type="RuleBase" id="RU363032"/>
    </source>
</evidence>
<dbReference type="CDD" id="cd06261">
    <property type="entry name" value="TM_PBP2"/>
    <property type="match status" value="1"/>
</dbReference>
<evidence type="ECO:0000256" key="3">
    <source>
        <dbReference type="ARBA" id="ARBA00022448"/>
    </source>
</evidence>
<feature type="transmembrane region" description="Helical" evidence="9">
    <location>
        <begin position="120"/>
        <end position="141"/>
    </location>
</feature>
<dbReference type="InterPro" id="IPR043429">
    <property type="entry name" value="ArtM/GltK/GlnP/TcyL/YhdX-like"/>
</dbReference>
<evidence type="ECO:0000256" key="6">
    <source>
        <dbReference type="ARBA" id="ARBA00022970"/>
    </source>
</evidence>
<keyword evidence="8 9" id="KW-0472">Membrane</keyword>
<sequence length="221" mass="24508">MSDYHFHWAMALRDLPALLQGSLVTLQLTILSMVIGVAVSVPLAVMRWQGSGIWSAVAGGWVDIARNTPVLLQVYAVYFGLGAYGLNVSSYMATLLAISFNNIGYLIEVFRGGLASVPRYQYISGRALGMSATQAYAWIVWPQLLRIVFYSVMTQMVWAMLNTSLGLLIGLRELAGAAQQAQSVNYRTLETFTMAAVLYYLMAKLLILGAERLYTRLYGRR</sequence>
<dbReference type="EMBL" id="JABEQK010000007">
    <property type="protein sequence ID" value="MBB2205398.1"/>
    <property type="molecule type" value="Genomic_DNA"/>
</dbReference>
<feature type="transmembrane region" description="Helical" evidence="9">
    <location>
        <begin position="75"/>
        <end position="100"/>
    </location>
</feature>
<keyword evidence="6" id="KW-0029">Amino-acid transport</keyword>